<dbReference type="EMBL" id="NHZO01000146">
    <property type="protein sequence ID" value="PHQ51417.1"/>
    <property type="molecule type" value="Genomic_DNA"/>
</dbReference>
<organism evidence="2 3">
    <name type="scientific">Streptomyces cinnamoneus</name>
    <name type="common">Streptoverticillium cinnamoneum</name>
    <dbReference type="NCBI Taxonomy" id="53446"/>
    <lineage>
        <taxon>Bacteria</taxon>
        <taxon>Bacillati</taxon>
        <taxon>Actinomycetota</taxon>
        <taxon>Actinomycetes</taxon>
        <taxon>Kitasatosporales</taxon>
        <taxon>Streptomycetaceae</taxon>
        <taxon>Streptomyces</taxon>
        <taxon>Streptomyces cinnamoneus group</taxon>
    </lineage>
</organism>
<evidence type="ECO:0000256" key="1">
    <source>
        <dbReference type="SAM" id="Phobius"/>
    </source>
</evidence>
<gene>
    <name evidence="2" type="ORF">BLA24_13880</name>
</gene>
<dbReference type="AlphaFoldDB" id="A0A2G1XJL2"/>
<protein>
    <submittedName>
        <fullName evidence="2">Uncharacterized protein</fullName>
    </submittedName>
</protein>
<evidence type="ECO:0000313" key="3">
    <source>
        <dbReference type="Proteomes" id="UP000222531"/>
    </source>
</evidence>
<accession>A0A2G1XJL2</accession>
<proteinExistence type="predicted"/>
<feature type="transmembrane region" description="Helical" evidence="1">
    <location>
        <begin position="34"/>
        <end position="55"/>
    </location>
</feature>
<keyword evidence="1" id="KW-0472">Membrane</keyword>
<sequence length="88" mass="9548">MVVLALAALAVAFTTAFAFGRLVTWLTRGLPRVAGVLLSVLVTFASAYAVVWLTWPSYLSVLFMLLWWAGSLSGNVAAWLRRPAGRHA</sequence>
<name>A0A2G1XJL2_STRCJ</name>
<dbReference type="Proteomes" id="UP000222531">
    <property type="component" value="Unassembled WGS sequence"/>
</dbReference>
<keyword evidence="1" id="KW-1133">Transmembrane helix</keyword>
<comment type="caution">
    <text evidence="2">The sequence shown here is derived from an EMBL/GenBank/DDBJ whole genome shotgun (WGS) entry which is preliminary data.</text>
</comment>
<evidence type="ECO:0000313" key="2">
    <source>
        <dbReference type="EMBL" id="PHQ51417.1"/>
    </source>
</evidence>
<reference evidence="2 3" key="1">
    <citation type="journal article" date="2017" name="Biochemistry">
        <title>Identification of the Biosynthetic Pathway for the Antibiotic Bicyclomycin.</title>
        <authorList>
            <person name="Patteson J."/>
            <person name="Cai W."/>
            <person name="Johnson R.A."/>
            <person name="Santa Maria K."/>
            <person name="Li B."/>
        </authorList>
    </citation>
    <scope>NUCLEOTIDE SEQUENCE [LARGE SCALE GENOMIC DNA]</scope>
    <source>
        <strain evidence="2 3">ATCC 21532</strain>
    </source>
</reference>
<feature type="transmembrane region" description="Helical" evidence="1">
    <location>
        <begin position="62"/>
        <end position="80"/>
    </location>
</feature>
<keyword evidence="3" id="KW-1185">Reference proteome</keyword>
<keyword evidence="1" id="KW-0812">Transmembrane</keyword>